<dbReference type="Proteomes" id="UP001597483">
    <property type="component" value="Unassembled WGS sequence"/>
</dbReference>
<keyword evidence="4" id="KW-0378">Hydrolase</keyword>
<comment type="similarity">
    <text evidence="1">Belongs to the FAH family.</text>
</comment>
<dbReference type="EMBL" id="JBHUKS010000026">
    <property type="protein sequence ID" value="MFD2472379.1"/>
    <property type="molecule type" value="Genomic_DNA"/>
</dbReference>
<dbReference type="PANTHER" id="PTHR42796">
    <property type="entry name" value="FUMARYLACETOACETATE HYDROLASE DOMAIN-CONTAINING PROTEIN 2A-RELATED"/>
    <property type="match status" value="1"/>
</dbReference>
<evidence type="ECO:0000259" key="3">
    <source>
        <dbReference type="Pfam" id="PF01557"/>
    </source>
</evidence>
<dbReference type="Gene3D" id="3.90.850.10">
    <property type="entry name" value="Fumarylacetoacetase-like, C-terminal domain"/>
    <property type="match status" value="1"/>
</dbReference>
<dbReference type="PANTHER" id="PTHR42796:SF4">
    <property type="entry name" value="FUMARYLACETOACETATE HYDROLASE DOMAIN-CONTAINING PROTEIN 2A"/>
    <property type="match status" value="1"/>
</dbReference>
<dbReference type="InterPro" id="IPR051121">
    <property type="entry name" value="FAH"/>
</dbReference>
<evidence type="ECO:0000256" key="2">
    <source>
        <dbReference type="ARBA" id="ARBA00022723"/>
    </source>
</evidence>
<dbReference type="RefSeq" id="WP_378310013.1">
    <property type="nucleotide sequence ID" value="NZ_JBHUKS010000026.1"/>
</dbReference>
<evidence type="ECO:0000313" key="5">
    <source>
        <dbReference type="Proteomes" id="UP001597483"/>
    </source>
</evidence>
<evidence type="ECO:0000313" key="4">
    <source>
        <dbReference type="EMBL" id="MFD2472379.1"/>
    </source>
</evidence>
<comment type="caution">
    <text evidence="4">The sequence shown here is derived from an EMBL/GenBank/DDBJ whole genome shotgun (WGS) entry which is preliminary data.</text>
</comment>
<proteinExistence type="inferred from homology"/>
<evidence type="ECO:0000256" key="1">
    <source>
        <dbReference type="ARBA" id="ARBA00010211"/>
    </source>
</evidence>
<dbReference type="Pfam" id="PF01557">
    <property type="entry name" value="FAA_hydrolase"/>
    <property type="match status" value="1"/>
</dbReference>
<organism evidence="4 5">
    <name type="scientific">Amycolatopsis silviterrae</name>
    <dbReference type="NCBI Taxonomy" id="1656914"/>
    <lineage>
        <taxon>Bacteria</taxon>
        <taxon>Bacillati</taxon>
        <taxon>Actinomycetota</taxon>
        <taxon>Actinomycetes</taxon>
        <taxon>Pseudonocardiales</taxon>
        <taxon>Pseudonocardiaceae</taxon>
        <taxon>Amycolatopsis</taxon>
    </lineage>
</organism>
<reference evidence="5" key="1">
    <citation type="journal article" date="2019" name="Int. J. Syst. Evol. Microbiol.">
        <title>The Global Catalogue of Microorganisms (GCM) 10K type strain sequencing project: providing services to taxonomists for standard genome sequencing and annotation.</title>
        <authorList>
            <consortium name="The Broad Institute Genomics Platform"/>
            <consortium name="The Broad Institute Genome Sequencing Center for Infectious Disease"/>
            <person name="Wu L."/>
            <person name="Ma J."/>
        </authorList>
    </citation>
    <scope>NUCLEOTIDE SEQUENCE [LARGE SCALE GENOMIC DNA]</scope>
    <source>
        <strain evidence="5">CGMCC 4.7641</strain>
    </source>
</reference>
<name>A0ABW5HGP4_9PSEU</name>
<gene>
    <name evidence="4" type="ORF">ACFSVL_33635</name>
</gene>
<dbReference type="SUPFAM" id="SSF56529">
    <property type="entry name" value="FAH"/>
    <property type="match status" value="1"/>
</dbReference>
<dbReference type="InterPro" id="IPR011234">
    <property type="entry name" value="Fumarylacetoacetase-like_C"/>
</dbReference>
<keyword evidence="2" id="KW-0479">Metal-binding</keyword>
<feature type="domain" description="Fumarylacetoacetase-like C-terminal" evidence="3">
    <location>
        <begin position="76"/>
        <end position="280"/>
    </location>
</feature>
<accession>A0ABW5HGP4</accession>
<dbReference type="GO" id="GO:0016787">
    <property type="term" value="F:hydrolase activity"/>
    <property type="evidence" value="ECO:0007669"/>
    <property type="project" value="UniProtKB-KW"/>
</dbReference>
<sequence length="283" mass="29910">MKVAAVDGRLALVTAPGKAVDVAEASGGRFGPDVHQAYERWTELSEFAATIGEGHALERPVRDEQLGNPVPAPRQVFAIGLNYADHAAESSFAVPETPPVFTKFPTCLTGPYGDVAIPDGGNVDWEVELVAVVGKRAERVGEDQAWDYVAGLTVGQDISERLLQLAGPAPQFSLAKSYPGFGPLGPVVVSPDELPDRDDLELGALVNGEQVQKGRTSSMVFSVPALIARLSAVTPLQPGDVIFTGTPSGVGMGRTPQRYLKAGDQLVSYVHGIGELRQRMVAA</sequence>
<keyword evidence="5" id="KW-1185">Reference proteome</keyword>
<dbReference type="InterPro" id="IPR036663">
    <property type="entry name" value="Fumarylacetoacetase_C_sf"/>
</dbReference>
<protein>
    <submittedName>
        <fullName evidence="4">Fumarylacetoacetate hydrolase family protein</fullName>
    </submittedName>
</protein>